<reference evidence="1" key="2">
    <citation type="journal article" date="2015" name="Data Brief">
        <title>Shoot transcriptome of the giant reed, Arundo donax.</title>
        <authorList>
            <person name="Barrero R.A."/>
            <person name="Guerrero F.D."/>
            <person name="Moolhuijzen P."/>
            <person name="Goolsby J.A."/>
            <person name="Tidwell J."/>
            <person name="Bellgard S.E."/>
            <person name="Bellgard M.I."/>
        </authorList>
    </citation>
    <scope>NUCLEOTIDE SEQUENCE</scope>
    <source>
        <tissue evidence="1">Shoot tissue taken approximately 20 cm above the soil surface</tissue>
    </source>
</reference>
<reference evidence="1" key="1">
    <citation type="submission" date="2014-09" db="EMBL/GenBank/DDBJ databases">
        <authorList>
            <person name="Magalhaes I.L.F."/>
            <person name="Oliveira U."/>
            <person name="Santos F.R."/>
            <person name="Vidigal T.H.D.A."/>
            <person name="Brescovit A.D."/>
            <person name="Santos A.J."/>
        </authorList>
    </citation>
    <scope>NUCLEOTIDE SEQUENCE</scope>
    <source>
        <tissue evidence="1">Shoot tissue taken approximately 20 cm above the soil surface</tissue>
    </source>
</reference>
<evidence type="ECO:0000313" key="1">
    <source>
        <dbReference type="EMBL" id="JAE37856.1"/>
    </source>
</evidence>
<accession>A0A0A9HSI5</accession>
<dbReference type="EMBL" id="GBRH01160040">
    <property type="protein sequence ID" value="JAE37856.1"/>
    <property type="molecule type" value="Transcribed_RNA"/>
</dbReference>
<name>A0A0A9HSI5_ARUDO</name>
<protein>
    <submittedName>
        <fullName evidence="1">Uncharacterized protein</fullName>
    </submittedName>
</protein>
<proteinExistence type="predicted"/>
<sequence>MRKLSFWIPAPELIG</sequence>
<organism evidence="1">
    <name type="scientific">Arundo donax</name>
    <name type="common">Giant reed</name>
    <name type="synonym">Donax arundinaceus</name>
    <dbReference type="NCBI Taxonomy" id="35708"/>
    <lineage>
        <taxon>Eukaryota</taxon>
        <taxon>Viridiplantae</taxon>
        <taxon>Streptophyta</taxon>
        <taxon>Embryophyta</taxon>
        <taxon>Tracheophyta</taxon>
        <taxon>Spermatophyta</taxon>
        <taxon>Magnoliopsida</taxon>
        <taxon>Liliopsida</taxon>
        <taxon>Poales</taxon>
        <taxon>Poaceae</taxon>
        <taxon>PACMAD clade</taxon>
        <taxon>Arundinoideae</taxon>
        <taxon>Arundineae</taxon>
        <taxon>Arundo</taxon>
    </lineage>
</organism>